<evidence type="ECO:0000313" key="3">
    <source>
        <dbReference type="Proteomes" id="UP001257659"/>
    </source>
</evidence>
<organism evidence="2 3">
    <name type="scientific">Mesonia maritima</name>
    <dbReference type="NCBI Taxonomy" id="1793873"/>
    <lineage>
        <taxon>Bacteria</taxon>
        <taxon>Pseudomonadati</taxon>
        <taxon>Bacteroidota</taxon>
        <taxon>Flavobacteriia</taxon>
        <taxon>Flavobacteriales</taxon>
        <taxon>Flavobacteriaceae</taxon>
        <taxon>Mesonia</taxon>
    </lineage>
</organism>
<keyword evidence="1" id="KW-0732">Signal</keyword>
<protein>
    <recommendedName>
        <fullName evidence="4">Secreted protein</fullName>
    </recommendedName>
</protein>
<evidence type="ECO:0008006" key="4">
    <source>
        <dbReference type="Google" id="ProtNLM"/>
    </source>
</evidence>
<dbReference type="RefSeq" id="WP_309727171.1">
    <property type="nucleotide sequence ID" value="NZ_JAVDQA010000002.1"/>
</dbReference>
<sequence length="136" mass="15487">MKSFHKIIALTMAFLVLFSTSAFAVSMHYCGNTLVNYSFSAKAKTCGMEKIDQQKIPSTCNIAKKNCCSDKKIVKDQDEIKATLELHVPQQLFLASFFYTYINLFARIDQQIIPFKDYSPPLLVSDIQLLDETFLI</sequence>
<comment type="caution">
    <text evidence="2">The sequence shown here is derived from an EMBL/GenBank/DDBJ whole genome shotgun (WGS) entry which is preliminary data.</text>
</comment>
<accession>A0ABU1K6X0</accession>
<gene>
    <name evidence="2" type="ORF">GGR31_000888</name>
</gene>
<dbReference type="InterPro" id="IPR058060">
    <property type="entry name" value="HYC_CC_PP"/>
</dbReference>
<dbReference type="EMBL" id="JAVDQA010000002">
    <property type="protein sequence ID" value="MDR6300257.1"/>
    <property type="molecule type" value="Genomic_DNA"/>
</dbReference>
<feature type="chain" id="PRO_5046195568" description="Secreted protein" evidence="1">
    <location>
        <begin position="25"/>
        <end position="136"/>
    </location>
</feature>
<name>A0ABU1K6X0_9FLAO</name>
<feature type="signal peptide" evidence="1">
    <location>
        <begin position="1"/>
        <end position="24"/>
    </location>
</feature>
<keyword evidence="3" id="KW-1185">Reference proteome</keyword>
<dbReference type="InterPro" id="IPR058512">
    <property type="entry name" value="DUF8199"/>
</dbReference>
<evidence type="ECO:0000313" key="2">
    <source>
        <dbReference type="EMBL" id="MDR6300257.1"/>
    </source>
</evidence>
<dbReference type="Proteomes" id="UP001257659">
    <property type="component" value="Unassembled WGS sequence"/>
</dbReference>
<evidence type="ECO:0000256" key="1">
    <source>
        <dbReference type="SAM" id="SignalP"/>
    </source>
</evidence>
<reference evidence="2 3" key="1">
    <citation type="submission" date="2023-07" db="EMBL/GenBank/DDBJ databases">
        <title>Genomic Encyclopedia of Type Strains, Phase IV (KMG-IV): sequencing the most valuable type-strain genomes for metagenomic binning, comparative biology and taxonomic classification.</title>
        <authorList>
            <person name="Goeker M."/>
        </authorList>
    </citation>
    <scope>NUCLEOTIDE SEQUENCE [LARGE SCALE GENOMIC DNA]</scope>
    <source>
        <strain evidence="2 3">DSM 102814</strain>
    </source>
</reference>
<proteinExistence type="predicted"/>
<dbReference type="Pfam" id="PF26622">
    <property type="entry name" value="DUF8199"/>
    <property type="match status" value="1"/>
</dbReference>
<dbReference type="NCBIfam" id="NF047658">
    <property type="entry name" value="HYC_CC_PP"/>
    <property type="match status" value="1"/>
</dbReference>